<sequence length="718" mass="79965">MDKANQQVVLDWKENQKCNATIQLQVREAGEYTFKAYTIRNDQTASSKPLLLHLLNAQNKSSDTNHSNAQLEPRNLTPDADDLATETGSNGSNPEEVNRIKESLASSGTQFLFKVARDPSNEQVFKISNVSLSQSYKGYKSINITLPPGLDLIKSSLHLPAGAELTQGGQSISIINRDSMSTDTVSSMIAALQFQYKQGALTGGTLKIAVEEQAISNWVDEKGIHHYYVFVPNALPWENAYNEAKSFHYRGLTGYLATISSLDEHDFIFNSIAKEPGFLGGTRLVHMNGQKISDDSSIPNTHYSQDGDRGFLKKNPNQQDWKEGKQWYWADGPESGTIFYNTVTYDPKNGPVKGVYSNFTVGEPNYSYGTETVLQFAQSETKFWNDLPDSIGYWFSNHGYYVEFSQYGNQKEINNSTSEHAESLPGNVNVRYIDTHGNLLQFTDGTANPKSIGGDLNAPYTIPDDKYKRMTINAKTGPYYLDETKLPQNTKGNFTNKEQNVDYVYQADLSTIEAKNSTLYVGESWQPKDNFVSAKDRTGKVIPFKSDMTSDKVNMNKAGTYKVIYQNGPASKSITVTVLTGTLKFVNVPEIMEFANQKISNKMTESNRTEVGWKMQVEDTRPNKTKWRVTAQLVSPFTNTSGDKLPNSLVFRKPGQADQLIGATKQVDVYDGTSSQNQRNYEVGWGKQSGPLLQISPGAAKTDSYTGKIQWVLVNAPV</sequence>
<evidence type="ECO:0000259" key="4">
    <source>
        <dbReference type="Pfam" id="PF07523"/>
    </source>
</evidence>
<evidence type="ECO:0000256" key="2">
    <source>
        <dbReference type="SAM" id="MobiDB-lite"/>
    </source>
</evidence>
<dbReference type="Proteomes" id="UP000019246">
    <property type="component" value="Unassembled WGS sequence"/>
</dbReference>
<dbReference type="InterPro" id="IPR013783">
    <property type="entry name" value="Ig-like_fold"/>
</dbReference>
<reference evidence="5 6" key="1">
    <citation type="journal article" date="2014" name="Int. J. Syst. Evol. Microbiol.">
        <title>Listeria floridensis sp. nov., Listeria aquatica sp. nov., Listeria cornellensis sp. nov., Listeria riparia sp. nov. and Listeria grandensis sp. nov., from agricultural and natural environments.</title>
        <authorList>
            <person name="den Bakker H.C."/>
            <person name="Warchocki S."/>
            <person name="Wright E.M."/>
            <person name="Allred A.F."/>
            <person name="Ahlstrom C."/>
            <person name="Manuel C.S."/>
            <person name="Stasiewicz M.J."/>
            <person name="Burrell A."/>
            <person name="Roof S."/>
            <person name="Strawn L."/>
            <person name="Fortes E.D."/>
            <person name="Nightingale K.K."/>
            <person name="Kephart D."/>
            <person name="Wiedmann M."/>
        </authorList>
    </citation>
    <scope>NUCLEOTIDE SEQUENCE [LARGE SCALE GENOMIC DNA]</scope>
    <source>
        <strain evidence="5 6">FSL S10-1188</strain>
    </source>
</reference>
<dbReference type="Gene3D" id="3.10.100.10">
    <property type="entry name" value="Mannose-Binding Protein A, subunit A"/>
    <property type="match status" value="1"/>
</dbReference>
<dbReference type="EMBL" id="AOCG01000002">
    <property type="protein sequence ID" value="EUJ21296.1"/>
    <property type="molecule type" value="Genomic_DNA"/>
</dbReference>
<feature type="domain" description="MucBP" evidence="3">
    <location>
        <begin position="427"/>
        <end position="506"/>
    </location>
</feature>
<keyword evidence="1" id="KW-0677">Repeat</keyword>
<gene>
    <name evidence="5" type="ORF">MAQA_00987</name>
</gene>
<name>W7BDT2_9LIST</name>
<dbReference type="InterPro" id="IPR022038">
    <property type="entry name" value="Ig-like_bact"/>
</dbReference>
<evidence type="ECO:0000313" key="6">
    <source>
        <dbReference type="Proteomes" id="UP000019246"/>
    </source>
</evidence>
<evidence type="ECO:0000259" key="3">
    <source>
        <dbReference type="Pfam" id="PF06458"/>
    </source>
</evidence>
<comment type="caution">
    <text evidence="5">The sequence shown here is derived from an EMBL/GenBank/DDBJ whole genome shotgun (WGS) entry which is preliminary data.</text>
</comment>
<dbReference type="InterPro" id="IPR016187">
    <property type="entry name" value="CTDL_fold"/>
</dbReference>
<dbReference type="Pfam" id="PF06458">
    <property type="entry name" value="MucBP"/>
    <property type="match status" value="1"/>
</dbReference>
<feature type="compositionally biased region" description="Polar residues" evidence="2">
    <location>
        <begin position="86"/>
        <end position="95"/>
    </location>
</feature>
<feature type="region of interest" description="Disordered" evidence="2">
    <location>
        <begin position="61"/>
        <end position="97"/>
    </location>
</feature>
<dbReference type="Gene3D" id="3.10.20.320">
    <property type="entry name" value="Putative peptidoglycan bound protein (lpxtg motif)"/>
    <property type="match status" value="1"/>
</dbReference>
<proteinExistence type="predicted"/>
<dbReference type="InterPro" id="IPR009459">
    <property type="entry name" value="MucBP_dom"/>
</dbReference>
<dbReference type="AlphaFoldDB" id="W7BDT2"/>
<organism evidence="5 6">
    <name type="scientific">Listeria aquatica FSL S10-1188</name>
    <dbReference type="NCBI Taxonomy" id="1265818"/>
    <lineage>
        <taxon>Bacteria</taxon>
        <taxon>Bacillati</taxon>
        <taxon>Bacillota</taxon>
        <taxon>Bacilli</taxon>
        <taxon>Bacillales</taxon>
        <taxon>Listeriaceae</taxon>
        <taxon>Listeria</taxon>
    </lineage>
</organism>
<dbReference type="Gene3D" id="2.60.40.10">
    <property type="entry name" value="Immunoglobulins"/>
    <property type="match status" value="1"/>
</dbReference>
<feature type="domain" description="Ig-like" evidence="4">
    <location>
        <begin position="512"/>
        <end position="578"/>
    </location>
</feature>
<feature type="compositionally biased region" description="Polar residues" evidence="2">
    <location>
        <begin position="61"/>
        <end position="70"/>
    </location>
</feature>
<dbReference type="STRING" id="1265818.MAQA_00987"/>
<protein>
    <recommendedName>
        <fullName evidence="7">Cell surface protein</fullName>
    </recommendedName>
</protein>
<evidence type="ECO:0000256" key="1">
    <source>
        <dbReference type="ARBA" id="ARBA00022737"/>
    </source>
</evidence>
<dbReference type="Pfam" id="PF07523">
    <property type="entry name" value="Big_3"/>
    <property type="match status" value="1"/>
</dbReference>
<dbReference type="PATRIC" id="fig|1265818.5.peg.197"/>
<evidence type="ECO:0008006" key="7">
    <source>
        <dbReference type="Google" id="ProtNLM"/>
    </source>
</evidence>
<dbReference type="SUPFAM" id="SSF56436">
    <property type="entry name" value="C-type lectin-like"/>
    <property type="match status" value="1"/>
</dbReference>
<dbReference type="InterPro" id="IPR016186">
    <property type="entry name" value="C-type_lectin-like/link_sf"/>
</dbReference>
<keyword evidence="6" id="KW-1185">Reference proteome</keyword>
<evidence type="ECO:0000313" key="5">
    <source>
        <dbReference type="EMBL" id="EUJ21296.1"/>
    </source>
</evidence>
<accession>W7BDT2</accession>